<keyword evidence="1" id="KW-0812">Transmembrane</keyword>
<sequence>MASVLPWGTMRVAVLPLTRAPRIVTYYHFAIVPPPTPLAAQDTSRWHPQNLVKRVSGKVNSTWVSWGEAKPDSWRFRIFDFGERYFDKIDFEEGLLKKIDVKTAPPAKMPDNLAGEEAAAWSRLTVPLVYPPSVSSGPGALSELRTLLQKRIPLHNRGFYTYAIIAPLTAPFMLIPVIPNLPFFFCAWRAWSHYQALRGARHLDELLQNGKIVPEPDAALDVVYAADAKDETKPAAVIVTRDSLGQGMRLLDVRPDEAKDMLRAYEQAVNRVG</sequence>
<dbReference type="InterPro" id="IPR018786">
    <property type="entry name" value="Mit_KHE1"/>
</dbReference>
<evidence type="ECO:0000313" key="2">
    <source>
        <dbReference type="EMBL" id="KAJ7643938.1"/>
    </source>
</evidence>
<dbReference type="PANTHER" id="PTHR28062:SF1">
    <property type="entry name" value="TRANSMEMBRANE PROTEIN"/>
    <property type="match status" value="1"/>
</dbReference>
<organism evidence="2 3">
    <name type="scientific">Roridomyces roridus</name>
    <dbReference type="NCBI Taxonomy" id="1738132"/>
    <lineage>
        <taxon>Eukaryota</taxon>
        <taxon>Fungi</taxon>
        <taxon>Dikarya</taxon>
        <taxon>Basidiomycota</taxon>
        <taxon>Agaricomycotina</taxon>
        <taxon>Agaricomycetes</taxon>
        <taxon>Agaricomycetidae</taxon>
        <taxon>Agaricales</taxon>
        <taxon>Marasmiineae</taxon>
        <taxon>Mycenaceae</taxon>
        <taxon>Roridomyces</taxon>
    </lineage>
</organism>
<feature type="transmembrane region" description="Helical" evidence="1">
    <location>
        <begin position="159"/>
        <end position="178"/>
    </location>
</feature>
<dbReference type="AlphaFoldDB" id="A0AAD7FY66"/>
<dbReference type="GO" id="GO:0006813">
    <property type="term" value="P:potassium ion transport"/>
    <property type="evidence" value="ECO:0007669"/>
    <property type="project" value="TreeGrafter"/>
</dbReference>
<reference evidence="2" key="1">
    <citation type="submission" date="2023-03" db="EMBL/GenBank/DDBJ databases">
        <title>Massive genome expansion in bonnet fungi (Mycena s.s.) driven by repeated elements and novel gene families across ecological guilds.</title>
        <authorList>
            <consortium name="Lawrence Berkeley National Laboratory"/>
            <person name="Harder C.B."/>
            <person name="Miyauchi S."/>
            <person name="Viragh M."/>
            <person name="Kuo A."/>
            <person name="Thoen E."/>
            <person name="Andreopoulos B."/>
            <person name="Lu D."/>
            <person name="Skrede I."/>
            <person name="Drula E."/>
            <person name="Henrissat B."/>
            <person name="Morin E."/>
            <person name="Kohler A."/>
            <person name="Barry K."/>
            <person name="LaButti K."/>
            <person name="Morin E."/>
            <person name="Salamov A."/>
            <person name="Lipzen A."/>
            <person name="Mereny Z."/>
            <person name="Hegedus B."/>
            <person name="Baldrian P."/>
            <person name="Stursova M."/>
            <person name="Weitz H."/>
            <person name="Taylor A."/>
            <person name="Grigoriev I.V."/>
            <person name="Nagy L.G."/>
            <person name="Martin F."/>
            <person name="Kauserud H."/>
        </authorList>
    </citation>
    <scope>NUCLEOTIDE SEQUENCE</scope>
    <source>
        <strain evidence="2">9284</strain>
    </source>
</reference>
<dbReference type="GO" id="GO:0005743">
    <property type="term" value="C:mitochondrial inner membrane"/>
    <property type="evidence" value="ECO:0007669"/>
    <property type="project" value="TreeGrafter"/>
</dbReference>
<keyword evidence="1" id="KW-0472">Membrane</keyword>
<proteinExistence type="predicted"/>
<comment type="caution">
    <text evidence="2">The sequence shown here is derived from an EMBL/GenBank/DDBJ whole genome shotgun (WGS) entry which is preliminary data.</text>
</comment>
<protein>
    <submittedName>
        <fullName evidence="2">Mitochondrial K+-H+ exchange-related-domain-containing protein</fullName>
    </submittedName>
</protein>
<accession>A0AAD7FY66</accession>
<dbReference type="PANTHER" id="PTHR28062">
    <property type="entry name" value="K+-H+ EXCHANGE-LIKE PROTEIN"/>
    <property type="match status" value="1"/>
</dbReference>
<dbReference type="GO" id="GO:1902600">
    <property type="term" value="P:proton transmembrane transport"/>
    <property type="evidence" value="ECO:0007669"/>
    <property type="project" value="TreeGrafter"/>
</dbReference>
<gene>
    <name evidence="2" type="ORF">FB45DRAFT_1052786</name>
</gene>
<name>A0AAD7FY66_9AGAR</name>
<evidence type="ECO:0000313" key="3">
    <source>
        <dbReference type="Proteomes" id="UP001221142"/>
    </source>
</evidence>
<dbReference type="Pfam" id="PF10173">
    <property type="entry name" value="Mit_KHE1"/>
    <property type="match status" value="1"/>
</dbReference>
<dbReference type="Proteomes" id="UP001221142">
    <property type="component" value="Unassembled WGS sequence"/>
</dbReference>
<keyword evidence="3" id="KW-1185">Reference proteome</keyword>
<evidence type="ECO:0000256" key="1">
    <source>
        <dbReference type="SAM" id="Phobius"/>
    </source>
</evidence>
<dbReference type="EMBL" id="JARKIF010000003">
    <property type="protein sequence ID" value="KAJ7643938.1"/>
    <property type="molecule type" value="Genomic_DNA"/>
</dbReference>
<keyword evidence="1" id="KW-1133">Transmembrane helix</keyword>